<name>A0ABU8UE50_9ACTN</name>
<protein>
    <submittedName>
        <fullName evidence="2">Uncharacterized protein</fullName>
    </submittedName>
</protein>
<feature type="region of interest" description="Disordered" evidence="1">
    <location>
        <begin position="112"/>
        <end position="133"/>
    </location>
</feature>
<dbReference type="EMBL" id="JBBKAM010000004">
    <property type="protein sequence ID" value="MEJ8646135.1"/>
    <property type="molecule type" value="Genomic_DNA"/>
</dbReference>
<reference evidence="2 3" key="1">
    <citation type="submission" date="2024-03" db="EMBL/GenBank/DDBJ databases">
        <title>Novel Streptomyces species of biotechnological and ecological value are a feature of Machair soil.</title>
        <authorList>
            <person name="Prole J.R."/>
            <person name="Goodfellow M."/>
            <person name="Allenby N."/>
            <person name="Ward A.C."/>
        </authorList>
    </citation>
    <scope>NUCLEOTIDE SEQUENCE [LARGE SCALE GENOMIC DNA]</scope>
    <source>
        <strain evidence="2 3">MS1.HAVA.3</strain>
    </source>
</reference>
<sequence>MRPNEIIEVSIPVPLDDPAPPLPAATPTRPGTVAEVQLTEAERCVGDRHARRITEALRKAAPADHETLRTVLTGLGYPAARIRRMPDGDSTRGDLRFIGGLAVLEITGTGTGPTPTVTLETEDTASTAAAHTL</sequence>
<feature type="compositionally biased region" description="Pro residues" evidence="1">
    <location>
        <begin position="15"/>
        <end position="24"/>
    </location>
</feature>
<accession>A0ABU8UE50</accession>
<evidence type="ECO:0000313" key="2">
    <source>
        <dbReference type="EMBL" id="MEJ8646135.1"/>
    </source>
</evidence>
<feature type="region of interest" description="Disordered" evidence="1">
    <location>
        <begin position="10"/>
        <end position="32"/>
    </location>
</feature>
<evidence type="ECO:0000313" key="3">
    <source>
        <dbReference type="Proteomes" id="UP001382904"/>
    </source>
</evidence>
<gene>
    <name evidence="2" type="ORF">WKI68_42670</name>
</gene>
<evidence type="ECO:0000256" key="1">
    <source>
        <dbReference type="SAM" id="MobiDB-lite"/>
    </source>
</evidence>
<feature type="compositionally biased region" description="Polar residues" evidence="1">
    <location>
        <begin position="124"/>
        <end position="133"/>
    </location>
</feature>
<comment type="caution">
    <text evidence="2">The sequence shown here is derived from an EMBL/GenBank/DDBJ whole genome shotgun (WGS) entry which is preliminary data.</text>
</comment>
<keyword evidence="3" id="KW-1185">Reference proteome</keyword>
<dbReference type="Proteomes" id="UP001382904">
    <property type="component" value="Unassembled WGS sequence"/>
</dbReference>
<organism evidence="2 3">
    <name type="scientific">Streptomyces caledonius</name>
    <dbReference type="NCBI Taxonomy" id="3134107"/>
    <lineage>
        <taxon>Bacteria</taxon>
        <taxon>Bacillati</taxon>
        <taxon>Actinomycetota</taxon>
        <taxon>Actinomycetes</taxon>
        <taxon>Kitasatosporales</taxon>
        <taxon>Streptomycetaceae</taxon>
        <taxon>Streptomyces</taxon>
    </lineage>
</organism>
<proteinExistence type="predicted"/>